<dbReference type="Pfam" id="PF07395">
    <property type="entry name" value="Mig-14"/>
    <property type="match status" value="1"/>
</dbReference>
<sequence>MLNLIRACRERGWRPLNAADYAAVWSRFGGSLVTQPDVVERLSAMAGIPVRYLGWFEGDEPVAAAPTWGRHLALSRDALKRAGKRHLFDLGNAEVLLPARPDSGAVLRHRGAYLGEPNQSRLRGLRLQKDSLALCRAPEEFSKKFRYNQRRELRLLEEAGGTLKPIAELAPAELAAVYTELFERRWGFDVPGKGHLEEVFGLLREFLSGSLLLLEGAPIAVQVVYRVESPEWISAEYINGGVDPQSRDFSPGSVLSFVNTQAAWEDARARGKALRYSFGRADVEYKDRWCNKVPVFRV</sequence>
<reference evidence="1 3" key="1">
    <citation type="submission" date="2020-05" db="EMBL/GenBank/DDBJ databases">
        <title>Characterization of novel class B3 metallo-beta-lactamase from novel Pseudomonas species.</title>
        <authorList>
            <person name="Yamada K."/>
            <person name="Aoki K."/>
            <person name="Ishii Y."/>
        </authorList>
    </citation>
    <scope>NUCLEOTIDE SEQUENCE [LARGE SCALE GENOMIC DNA]</scope>
    <source>
        <strain evidence="1 3">TUM18999</strain>
        <strain evidence="2 4">TUM20286</strain>
    </source>
</reference>
<dbReference type="InterPro" id="IPR016181">
    <property type="entry name" value="Acyl_CoA_acyltransferase"/>
</dbReference>
<dbReference type="InterPro" id="IPR009977">
    <property type="entry name" value="Mig-14"/>
</dbReference>
<dbReference type="PIRSF" id="PIRSF029703">
    <property type="entry name" value="Mig-14"/>
    <property type="match status" value="1"/>
</dbReference>
<keyword evidence="4" id="KW-1185">Reference proteome</keyword>
<accession>A0A6J4ECZ3</accession>
<dbReference type="RefSeq" id="WP_173171297.1">
    <property type="nucleotide sequence ID" value="NZ_AP023189.1"/>
</dbReference>
<protein>
    <recommendedName>
        <fullName evidence="5">GNAT family N-acetyltransferase</fullName>
    </recommendedName>
</protein>
<evidence type="ECO:0000313" key="3">
    <source>
        <dbReference type="Proteomes" id="UP000509383"/>
    </source>
</evidence>
<evidence type="ECO:0000313" key="2">
    <source>
        <dbReference type="EMBL" id="GJN52860.1"/>
    </source>
</evidence>
<dbReference type="SUPFAM" id="SSF55729">
    <property type="entry name" value="Acyl-CoA N-acyltransferases (Nat)"/>
    <property type="match status" value="1"/>
</dbReference>
<dbReference type="Proteomes" id="UP000509383">
    <property type="component" value="Chromosome"/>
</dbReference>
<gene>
    <name evidence="1" type="ORF">TUM18999_55460</name>
    <name evidence="2" type="ORF">TUM20286_26120</name>
</gene>
<dbReference type="Gene3D" id="3.40.630.30">
    <property type="match status" value="1"/>
</dbReference>
<dbReference type="Proteomes" id="UP001054892">
    <property type="component" value="Unassembled WGS sequence"/>
</dbReference>
<dbReference type="AlphaFoldDB" id="A0A6J4ECZ3"/>
<organism evidence="1 3">
    <name type="scientific">Pseudomonas tohonis</name>
    <dbReference type="NCBI Taxonomy" id="2725477"/>
    <lineage>
        <taxon>Bacteria</taxon>
        <taxon>Pseudomonadati</taxon>
        <taxon>Pseudomonadota</taxon>
        <taxon>Gammaproteobacteria</taxon>
        <taxon>Pseudomonadales</taxon>
        <taxon>Pseudomonadaceae</taxon>
        <taxon>Pseudomonas</taxon>
    </lineage>
</organism>
<dbReference type="EMBL" id="AP023189">
    <property type="protein sequence ID" value="BCG27355.1"/>
    <property type="molecule type" value="Genomic_DNA"/>
</dbReference>
<evidence type="ECO:0008006" key="5">
    <source>
        <dbReference type="Google" id="ProtNLM"/>
    </source>
</evidence>
<dbReference type="KEGG" id="ptw:TUM18999_55460"/>
<proteinExistence type="predicted"/>
<dbReference type="EMBL" id="BQKM01000005">
    <property type="protein sequence ID" value="GJN52860.1"/>
    <property type="molecule type" value="Genomic_DNA"/>
</dbReference>
<name>A0A6J4ECZ3_9PSED</name>
<evidence type="ECO:0000313" key="1">
    <source>
        <dbReference type="EMBL" id="BCG27355.1"/>
    </source>
</evidence>
<evidence type="ECO:0000313" key="4">
    <source>
        <dbReference type="Proteomes" id="UP001054892"/>
    </source>
</evidence>